<reference evidence="5" key="1">
    <citation type="submission" date="2016-11" db="EMBL/GenBank/DDBJ databases">
        <authorList>
            <person name="Varghese N."/>
            <person name="Submissions S."/>
        </authorList>
    </citation>
    <scope>NUCLEOTIDE SEQUENCE [LARGE SCALE GENOMIC DNA]</scope>
    <source>
        <strain evidence="5">YL228</strain>
    </source>
</reference>
<feature type="coiled-coil region" evidence="1">
    <location>
        <begin position="147"/>
        <end position="188"/>
    </location>
</feature>
<evidence type="ECO:0000256" key="3">
    <source>
        <dbReference type="SAM" id="Phobius"/>
    </source>
</evidence>
<dbReference type="GO" id="GO:1990281">
    <property type="term" value="C:efflux pump complex"/>
    <property type="evidence" value="ECO:0007669"/>
    <property type="project" value="TreeGrafter"/>
</dbReference>
<keyword evidence="3" id="KW-0812">Transmembrane</keyword>
<evidence type="ECO:0000313" key="5">
    <source>
        <dbReference type="Proteomes" id="UP000183461"/>
    </source>
</evidence>
<feature type="coiled-coil region" evidence="1">
    <location>
        <begin position="354"/>
        <end position="388"/>
    </location>
</feature>
<feature type="region of interest" description="Disordered" evidence="2">
    <location>
        <begin position="1"/>
        <end position="22"/>
    </location>
</feature>
<keyword evidence="1" id="KW-0175">Coiled coil</keyword>
<protein>
    <submittedName>
        <fullName evidence="4">Multidrug efflux pump subunit AcrA (Membrane-fusion protein)</fullName>
    </submittedName>
</protein>
<proteinExistence type="predicted"/>
<dbReference type="AlphaFoldDB" id="A0A1K1N3A5"/>
<sequence length="577" mass="63661">MNETKEVKDILAERGEKEEKSPARRRELVKTLIIVFLAVMLVLTFFSNTIMNKSLPEISTEQVASGKLTERIRDTGVVESNQSYEVKTDANRVIEKIHVKQGQEVHKDDVLFTVNAVGSEALELAETDYDKAKLDYETALLKEPLDYSEDNQEIKAARDEINALIAKRDAARNNAGTLAAEKEKYKANKAEHSRLTALQTKLETAAKAINSDMYEEADPEFIGELPSLYNTYSAAEEEYKAAYALYEKALGSNSNVEITKADADAKQAVRDNAKNAYSEAKSSKRSELASRLSEVSGEVLRLSGEIEAYTESLTDGSGSESYESLAASVVEKQNALEKKIIELNKTKKSDSIKEQQTNLNIESLKKDMEKKKEKYEKLKKDSKATEIKSKYDGVVSSINVKTDDKTVEEMALATIDLVDQGYTVKLTVDADKLKKVKKGASAEIMNNYSGDVEAVLTEIKSNPKAGAKKKDLIFSVTGNVESGETLDISIPLGSGTYEAIVPKSAVIPDNSDNYVLVVRSKNTPLGNRYYAEKVIVNEEAKDEVSTAVTGSLNRGDYVITASSKPIRPGDQVRMKDK</sequence>
<dbReference type="Gene3D" id="2.40.420.20">
    <property type="match status" value="1"/>
</dbReference>
<evidence type="ECO:0000256" key="1">
    <source>
        <dbReference type="SAM" id="Coils"/>
    </source>
</evidence>
<dbReference type="RefSeq" id="WP_072299967.1">
    <property type="nucleotide sequence ID" value="NZ_CAMIZA010000030.1"/>
</dbReference>
<evidence type="ECO:0000313" key="4">
    <source>
        <dbReference type="EMBL" id="SFW29815.1"/>
    </source>
</evidence>
<evidence type="ECO:0000256" key="2">
    <source>
        <dbReference type="SAM" id="MobiDB-lite"/>
    </source>
</evidence>
<accession>A0A1K1N3A5</accession>
<dbReference type="EMBL" id="FPIP01000003">
    <property type="protein sequence ID" value="SFW29815.1"/>
    <property type="molecule type" value="Genomic_DNA"/>
</dbReference>
<dbReference type="Gene3D" id="2.40.50.100">
    <property type="match status" value="1"/>
</dbReference>
<organism evidence="4 5">
    <name type="scientific">Ruminococcus flavefaciens</name>
    <dbReference type="NCBI Taxonomy" id="1265"/>
    <lineage>
        <taxon>Bacteria</taxon>
        <taxon>Bacillati</taxon>
        <taxon>Bacillota</taxon>
        <taxon>Clostridia</taxon>
        <taxon>Eubacteriales</taxon>
        <taxon>Oscillospiraceae</taxon>
        <taxon>Ruminococcus</taxon>
    </lineage>
</organism>
<gene>
    <name evidence="4" type="ORF">SAMN02910280_1665</name>
</gene>
<dbReference type="GO" id="GO:0015562">
    <property type="term" value="F:efflux transmembrane transporter activity"/>
    <property type="evidence" value="ECO:0007669"/>
    <property type="project" value="TreeGrafter"/>
</dbReference>
<feature type="transmembrane region" description="Helical" evidence="3">
    <location>
        <begin position="28"/>
        <end position="46"/>
    </location>
</feature>
<dbReference type="Proteomes" id="UP000183461">
    <property type="component" value="Unassembled WGS sequence"/>
</dbReference>
<keyword evidence="3" id="KW-0472">Membrane</keyword>
<name>A0A1K1N3A5_RUMFL</name>
<keyword evidence="3" id="KW-1133">Transmembrane helix</keyword>
<dbReference type="PANTHER" id="PTHR30469">
    <property type="entry name" value="MULTIDRUG RESISTANCE PROTEIN MDTA"/>
    <property type="match status" value="1"/>
</dbReference>
<dbReference type="PANTHER" id="PTHR30469:SF33">
    <property type="entry name" value="SLR1207 PROTEIN"/>
    <property type="match status" value="1"/>
</dbReference>